<dbReference type="Pfam" id="PF13379">
    <property type="entry name" value="NMT1_2"/>
    <property type="match status" value="1"/>
</dbReference>
<dbReference type="SUPFAM" id="SSF53850">
    <property type="entry name" value="Periplasmic binding protein-like II"/>
    <property type="match status" value="1"/>
</dbReference>
<keyword evidence="2" id="KW-1185">Reference proteome</keyword>
<dbReference type="Gene3D" id="3.40.190.10">
    <property type="entry name" value="Periplasmic binding protein-like II"/>
    <property type="match status" value="1"/>
</dbReference>
<name>A0ABX6P2W5_9BURK</name>
<organism evidence="1 2">
    <name type="scientific">Ramlibacter terrae</name>
    <dbReference type="NCBI Taxonomy" id="2732511"/>
    <lineage>
        <taxon>Bacteria</taxon>
        <taxon>Pseudomonadati</taxon>
        <taxon>Pseudomonadota</taxon>
        <taxon>Betaproteobacteria</taxon>
        <taxon>Burkholderiales</taxon>
        <taxon>Comamonadaceae</taxon>
        <taxon>Ramlibacter</taxon>
    </lineage>
</organism>
<accession>A0ABX6P2W5</accession>
<evidence type="ECO:0000313" key="1">
    <source>
        <dbReference type="EMBL" id="QJW83765.1"/>
    </source>
</evidence>
<sequence>MSFVEVNFPQTADLLKSGSIHAGVSADPFLKRALGTGAKPLAYFAATLPPQTTGVFYGTTRQWATANPAAVRGFRAAIAEAVAFTEKNPQAARAHGQVHQAAAGSAGLDPDAAPVRRRDGAAAALLGRHHAWLGLVKTKANAAQLIAR</sequence>
<evidence type="ECO:0000313" key="2">
    <source>
        <dbReference type="Proteomes" id="UP000500826"/>
    </source>
</evidence>
<dbReference type="Proteomes" id="UP000500826">
    <property type="component" value="Chromosome"/>
</dbReference>
<dbReference type="EMBL" id="CP053418">
    <property type="protein sequence ID" value="QJW83765.1"/>
    <property type="molecule type" value="Genomic_DNA"/>
</dbReference>
<protein>
    <submittedName>
        <fullName evidence="1">ABC transporter substrate-binding protein</fullName>
    </submittedName>
</protein>
<proteinExistence type="predicted"/>
<gene>
    <name evidence="1" type="ORF">HK414_06335</name>
</gene>
<reference evidence="1 2" key="1">
    <citation type="submission" date="2020-05" db="EMBL/GenBank/DDBJ databases">
        <title>Ramlibacter rhizophilus sp. nov., isolated from rhizosphere soil of national flower Mugunghwa from South Korea.</title>
        <authorList>
            <person name="Zheng-Fei Y."/>
            <person name="Huan T."/>
        </authorList>
    </citation>
    <scope>NUCLEOTIDE SEQUENCE [LARGE SCALE GENOMIC DNA]</scope>
    <source>
        <strain evidence="1 2">H242</strain>
    </source>
</reference>